<gene>
    <name evidence="4" type="ORF">GU243_13590</name>
</gene>
<dbReference type="InterPro" id="IPR020904">
    <property type="entry name" value="Sc_DH/Rdtase_CS"/>
</dbReference>
<dbReference type="FunFam" id="3.40.50.720:FF:000084">
    <property type="entry name" value="Short-chain dehydrogenase reductase"/>
    <property type="match status" value="1"/>
</dbReference>
<keyword evidence="2" id="KW-0560">Oxidoreductase</keyword>
<protein>
    <submittedName>
        <fullName evidence="4">SDR family oxidoreductase</fullName>
    </submittedName>
</protein>
<dbReference type="Pfam" id="PF13561">
    <property type="entry name" value="adh_short_C2"/>
    <property type="match status" value="1"/>
</dbReference>
<dbReference type="PROSITE" id="PS00061">
    <property type="entry name" value="ADH_SHORT"/>
    <property type="match status" value="1"/>
</dbReference>
<dbReference type="PRINTS" id="PR00081">
    <property type="entry name" value="GDHRDH"/>
</dbReference>
<dbReference type="Proteomes" id="UP000464186">
    <property type="component" value="Chromosome"/>
</dbReference>
<keyword evidence="5" id="KW-1185">Reference proteome</keyword>
<name>A0A6P1NND0_9MICC</name>
<comment type="similarity">
    <text evidence="1">Belongs to the short-chain dehydrogenases/reductases (SDR) family.</text>
</comment>
<organism evidence="4 5">
    <name type="scientific">Pseudarthrobacter psychrotolerans</name>
    <dbReference type="NCBI Taxonomy" id="2697569"/>
    <lineage>
        <taxon>Bacteria</taxon>
        <taxon>Bacillati</taxon>
        <taxon>Actinomycetota</taxon>
        <taxon>Actinomycetes</taxon>
        <taxon>Micrococcales</taxon>
        <taxon>Micrococcaceae</taxon>
        <taxon>Pseudarthrobacter</taxon>
    </lineage>
</organism>
<dbReference type="SMART" id="SM00822">
    <property type="entry name" value="PKS_KR"/>
    <property type="match status" value="1"/>
</dbReference>
<dbReference type="InterPro" id="IPR036291">
    <property type="entry name" value="NAD(P)-bd_dom_sf"/>
</dbReference>
<dbReference type="InterPro" id="IPR002347">
    <property type="entry name" value="SDR_fam"/>
</dbReference>
<feature type="domain" description="Ketoreductase" evidence="3">
    <location>
        <begin position="16"/>
        <end position="197"/>
    </location>
</feature>
<accession>A0A6P1NND0</accession>
<dbReference type="InterPro" id="IPR057326">
    <property type="entry name" value="KR_dom"/>
</dbReference>
<evidence type="ECO:0000256" key="2">
    <source>
        <dbReference type="ARBA" id="ARBA00023002"/>
    </source>
</evidence>
<evidence type="ECO:0000313" key="4">
    <source>
        <dbReference type="EMBL" id="QHK20593.1"/>
    </source>
</evidence>
<evidence type="ECO:0000313" key="5">
    <source>
        <dbReference type="Proteomes" id="UP000464186"/>
    </source>
</evidence>
<dbReference type="AlphaFoldDB" id="A0A6P1NND0"/>
<dbReference type="PRINTS" id="PR00080">
    <property type="entry name" value="SDRFAMILY"/>
</dbReference>
<evidence type="ECO:0000256" key="1">
    <source>
        <dbReference type="ARBA" id="ARBA00006484"/>
    </source>
</evidence>
<dbReference type="Gene3D" id="3.40.50.720">
    <property type="entry name" value="NAD(P)-binding Rossmann-like Domain"/>
    <property type="match status" value="1"/>
</dbReference>
<dbReference type="EMBL" id="CP047898">
    <property type="protein sequence ID" value="QHK20593.1"/>
    <property type="molecule type" value="Genomic_DNA"/>
</dbReference>
<dbReference type="PANTHER" id="PTHR43639:SF1">
    <property type="entry name" value="SHORT-CHAIN DEHYDROGENASE_REDUCTASE FAMILY PROTEIN"/>
    <property type="match status" value="1"/>
</dbReference>
<sequence>MKQENTLSLTSPTLPTRALVTGAGHGIGRACALALAKSGADIVVHYNTSKDDAQDTVAEIHALGRNAVAVRADLTVQQDVDDLLRAARDELGGLDTVVANAGHLVDRRALADIDVEFWHKVIDVNLSSAFFTVQAAAPLLAESGGSVILMSSVAAHNGGGPGAIAYAAAKAGVDGLARALAKELAPAGVRVNAVAPGFIANTAFHDTFTGAEAQRKISSGIPLGRSGTAEDVANVVTFLSSPEASFITGETWDVTGGEKIK</sequence>
<evidence type="ECO:0000259" key="3">
    <source>
        <dbReference type="SMART" id="SM00822"/>
    </source>
</evidence>
<dbReference type="SUPFAM" id="SSF51735">
    <property type="entry name" value="NAD(P)-binding Rossmann-fold domains"/>
    <property type="match status" value="1"/>
</dbReference>
<dbReference type="GO" id="GO:0016491">
    <property type="term" value="F:oxidoreductase activity"/>
    <property type="evidence" value="ECO:0007669"/>
    <property type="project" value="UniProtKB-KW"/>
</dbReference>
<dbReference type="KEGG" id="psey:GU243_13590"/>
<reference evidence="4 5" key="1">
    <citation type="submission" date="2020-01" db="EMBL/GenBank/DDBJ databases">
        <title>Pseudarthrobacter psychrotolerans sp. nov., isolated from antarctic soil.</title>
        <authorList>
            <person name="Shin Y."/>
            <person name="Park W."/>
        </authorList>
    </citation>
    <scope>NUCLEOTIDE SEQUENCE [LARGE SCALE GENOMIC DNA]</scope>
    <source>
        <strain evidence="4 5">YJ56</strain>
    </source>
</reference>
<proteinExistence type="inferred from homology"/>
<dbReference type="PANTHER" id="PTHR43639">
    <property type="entry name" value="OXIDOREDUCTASE, SHORT-CHAIN DEHYDROGENASE/REDUCTASE FAMILY (AFU_ORTHOLOGUE AFUA_5G02870)"/>
    <property type="match status" value="1"/>
</dbReference>